<organism evidence="7 8">
    <name type="scientific">Favolaschia claudopus</name>
    <dbReference type="NCBI Taxonomy" id="2862362"/>
    <lineage>
        <taxon>Eukaryota</taxon>
        <taxon>Fungi</taxon>
        <taxon>Dikarya</taxon>
        <taxon>Basidiomycota</taxon>
        <taxon>Agaricomycotina</taxon>
        <taxon>Agaricomycetes</taxon>
        <taxon>Agaricomycetidae</taxon>
        <taxon>Agaricales</taxon>
        <taxon>Marasmiineae</taxon>
        <taxon>Mycenaceae</taxon>
        <taxon>Favolaschia</taxon>
    </lineage>
</organism>
<feature type="transmembrane region" description="Helical" evidence="5">
    <location>
        <begin position="268"/>
        <end position="286"/>
    </location>
</feature>
<evidence type="ECO:0008006" key="9">
    <source>
        <dbReference type="Google" id="ProtNLM"/>
    </source>
</evidence>
<dbReference type="AlphaFoldDB" id="A0AAW0C3D5"/>
<evidence type="ECO:0000256" key="5">
    <source>
        <dbReference type="SAM" id="Phobius"/>
    </source>
</evidence>
<feature type="transmembrane region" description="Helical" evidence="5">
    <location>
        <begin position="190"/>
        <end position="210"/>
    </location>
</feature>
<evidence type="ECO:0000313" key="7">
    <source>
        <dbReference type="EMBL" id="KAK7033814.1"/>
    </source>
</evidence>
<keyword evidence="4 5" id="KW-0472">Membrane</keyword>
<feature type="transmembrane region" description="Helical" evidence="5">
    <location>
        <begin position="47"/>
        <end position="69"/>
    </location>
</feature>
<protein>
    <recommendedName>
        <fullName evidence="9">Solute carrier family 35 member F6</fullName>
    </recommendedName>
</protein>
<feature type="signal peptide" evidence="6">
    <location>
        <begin position="1"/>
        <end position="18"/>
    </location>
</feature>
<keyword evidence="8" id="KW-1185">Reference proteome</keyword>
<evidence type="ECO:0000256" key="3">
    <source>
        <dbReference type="ARBA" id="ARBA00022989"/>
    </source>
</evidence>
<comment type="caution">
    <text evidence="7">The sequence shown here is derived from an EMBL/GenBank/DDBJ whole genome shotgun (WGS) entry which is preliminary data.</text>
</comment>
<sequence>MPVHVSVFVVGLLTIGSAMSLLTKYQDMQCVENCDDPATRVSYEQPVLQTVFMFCGEILCIVPAAYLMLSRKLNSPPIQLPADETDITKPALKKISIFWFLIPSFCDIFATTLMNLGLMLTPVSVFQMSRGSLVLFTGIFGRLFLKRKLKIYQWSALVIAFAGVCLVGLSTKLKKASVPQSTDAPQYRSAFLGFILIVLGQIFTATQFTFEENLMTNAGMDTAVAVALEGVFGLLLMAVSVPVVHRFTKHEFFDLSIGWEQTVRHPNILLAAMALSVTIACFNYFGMSITRRVNATTRTLTDACRALVQWAVSLWLGWEALSWAASPLQMTGYFFLLYGTLLFSSLVPIPFRKPVRLDATRLDDDGEA</sequence>
<evidence type="ECO:0000256" key="4">
    <source>
        <dbReference type="ARBA" id="ARBA00023136"/>
    </source>
</evidence>
<dbReference type="SUPFAM" id="SSF103481">
    <property type="entry name" value="Multidrug resistance efflux transporter EmrE"/>
    <property type="match status" value="1"/>
</dbReference>
<dbReference type="InterPro" id="IPR037185">
    <property type="entry name" value="EmrE-like"/>
</dbReference>
<evidence type="ECO:0000313" key="8">
    <source>
        <dbReference type="Proteomes" id="UP001362999"/>
    </source>
</evidence>
<dbReference type="Proteomes" id="UP001362999">
    <property type="component" value="Unassembled WGS sequence"/>
</dbReference>
<dbReference type="PANTHER" id="PTHR13146:SF0">
    <property type="entry name" value="SOLUTE CARRIER FAMILY 35 MEMBER F6"/>
    <property type="match status" value="1"/>
</dbReference>
<evidence type="ECO:0000256" key="6">
    <source>
        <dbReference type="SAM" id="SignalP"/>
    </source>
</evidence>
<keyword evidence="3 5" id="KW-1133">Transmembrane helix</keyword>
<evidence type="ECO:0000256" key="1">
    <source>
        <dbReference type="ARBA" id="ARBA00004141"/>
    </source>
</evidence>
<evidence type="ECO:0000256" key="2">
    <source>
        <dbReference type="ARBA" id="ARBA00022692"/>
    </source>
</evidence>
<keyword evidence="6" id="KW-0732">Signal</keyword>
<keyword evidence="2 5" id="KW-0812">Transmembrane</keyword>
<feature type="chain" id="PRO_5043317553" description="Solute carrier family 35 member F6" evidence="6">
    <location>
        <begin position="19"/>
        <end position="368"/>
    </location>
</feature>
<comment type="subcellular location">
    <subcellularLocation>
        <location evidence="1">Membrane</location>
        <topology evidence="1">Multi-pass membrane protein</topology>
    </subcellularLocation>
</comment>
<dbReference type="EMBL" id="JAWWNJ010000022">
    <property type="protein sequence ID" value="KAK7033814.1"/>
    <property type="molecule type" value="Genomic_DNA"/>
</dbReference>
<feature type="transmembrane region" description="Helical" evidence="5">
    <location>
        <begin position="222"/>
        <end position="248"/>
    </location>
</feature>
<feature type="transmembrane region" description="Helical" evidence="5">
    <location>
        <begin position="332"/>
        <end position="351"/>
    </location>
</feature>
<dbReference type="InterPro" id="IPR007271">
    <property type="entry name" value="Nuc_sug_transpt"/>
</dbReference>
<accession>A0AAW0C3D5</accession>
<gene>
    <name evidence="7" type="ORF">R3P38DRAFT_2916042</name>
</gene>
<feature type="transmembrane region" description="Helical" evidence="5">
    <location>
        <begin position="97"/>
        <end position="118"/>
    </location>
</feature>
<proteinExistence type="predicted"/>
<dbReference type="PANTHER" id="PTHR13146">
    <property type="match status" value="1"/>
</dbReference>
<dbReference type="Pfam" id="PF04142">
    <property type="entry name" value="Nuc_sug_transp"/>
    <property type="match status" value="1"/>
</dbReference>
<dbReference type="GO" id="GO:0000139">
    <property type="term" value="C:Golgi membrane"/>
    <property type="evidence" value="ECO:0007669"/>
    <property type="project" value="InterPro"/>
</dbReference>
<reference evidence="7 8" key="1">
    <citation type="journal article" date="2024" name="J Genomics">
        <title>Draft genome sequencing and assembly of Favolaschia claudopus CIRM-BRFM 2984 isolated from oak limbs.</title>
        <authorList>
            <person name="Navarro D."/>
            <person name="Drula E."/>
            <person name="Chaduli D."/>
            <person name="Cazenave R."/>
            <person name="Ahrendt S."/>
            <person name="Wang J."/>
            <person name="Lipzen A."/>
            <person name="Daum C."/>
            <person name="Barry K."/>
            <person name="Grigoriev I.V."/>
            <person name="Favel A."/>
            <person name="Rosso M.N."/>
            <person name="Martin F."/>
        </authorList>
    </citation>
    <scope>NUCLEOTIDE SEQUENCE [LARGE SCALE GENOMIC DNA]</scope>
    <source>
        <strain evidence="7 8">CIRM-BRFM 2984</strain>
    </source>
</reference>
<feature type="transmembrane region" description="Helical" evidence="5">
    <location>
        <begin position="151"/>
        <end position="170"/>
    </location>
</feature>
<dbReference type="GO" id="GO:0015165">
    <property type="term" value="F:pyrimidine nucleotide-sugar transmembrane transporter activity"/>
    <property type="evidence" value="ECO:0007669"/>
    <property type="project" value="InterPro"/>
</dbReference>
<name>A0AAW0C3D5_9AGAR</name>